<reference evidence="2 3" key="1">
    <citation type="submission" date="2022-10" db="EMBL/GenBank/DDBJ databases">
        <title>The complete genomes of actinobacterial strains from the NBC collection.</title>
        <authorList>
            <person name="Joergensen T.S."/>
            <person name="Alvarez Arevalo M."/>
            <person name="Sterndorff E.B."/>
            <person name="Faurdal D."/>
            <person name="Vuksanovic O."/>
            <person name="Mourched A.-S."/>
            <person name="Charusanti P."/>
            <person name="Shaw S."/>
            <person name="Blin K."/>
            <person name="Weber T."/>
        </authorList>
    </citation>
    <scope>NUCLEOTIDE SEQUENCE [LARGE SCALE GENOMIC DNA]</scope>
    <source>
        <strain evidence="2 3">NBC_01413</strain>
    </source>
</reference>
<organism evidence="2 3">
    <name type="scientific">Nocardia salmonicida</name>
    <dbReference type="NCBI Taxonomy" id="53431"/>
    <lineage>
        <taxon>Bacteria</taxon>
        <taxon>Bacillati</taxon>
        <taxon>Actinomycetota</taxon>
        <taxon>Actinomycetes</taxon>
        <taxon>Mycobacteriales</taxon>
        <taxon>Nocardiaceae</taxon>
        <taxon>Nocardia</taxon>
    </lineage>
</organism>
<accession>A0ABZ1N939</accession>
<protein>
    <submittedName>
        <fullName evidence="2">Uncharacterized protein</fullName>
    </submittedName>
</protein>
<dbReference type="RefSeq" id="WP_056813948.1">
    <property type="nucleotide sequence ID" value="NZ_CP108014.1"/>
</dbReference>
<dbReference type="EMBL" id="CP109527">
    <property type="protein sequence ID" value="WTY36296.1"/>
    <property type="molecule type" value="Genomic_DNA"/>
</dbReference>
<name>A0ABZ1N939_9NOCA</name>
<feature type="region of interest" description="Disordered" evidence="1">
    <location>
        <begin position="1"/>
        <end position="73"/>
    </location>
</feature>
<keyword evidence="3" id="KW-1185">Reference proteome</keyword>
<dbReference type="Proteomes" id="UP001621418">
    <property type="component" value="Chromosome"/>
</dbReference>
<proteinExistence type="predicted"/>
<dbReference type="GeneID" id="91379324"/>
<evidence type="ECO:0000313" key="2">
    <source>
        <dbReference type="EMBL" id="WTY36296.1"/>
    </source>
</evidence>
<gene>
    <name evidence="2" type="ORF">OG308_34575</name>
</gene>
<sequence length="73" mass="7950">MTSDPRDAVPGPDDQGREPASADELRRKAAEAARLARIFGDVLPETTGDERGDRSRDSGADEWLRSQVPPHHG</sequence>
<feature type="compositionally biased region" description="Basic and acidic residues" evidence="1">
    <location>
        <begin position="48"/>
        <end position="64"/>
    </location>
</feature>
<evidence type="ECO:0000313" key="3">
    <source>
        <dbReference type="Proteomes" id="UP001621418"/>
    </source>
</evidence>
<evidence type="ECO:0000256" key="1">
    <source>
        <dbReference type="SAM" id="MobiDB-lite"/>
    </source>
</evidence>